<dbReference type="VEuPathDB" id="FungiDB:ASPVEDRAFT_66631"/>
<evidence type="ECO:0000256" key="1">
    <source>
        <dbReference type="ARBA" id="ARBA00006484"/>
    </source>
</evidence>
<dbReference type="InterPro" id="IPR036291">
    <property type="entry name" value="NAD(P)-bd_dom_sf"/>
</dbReference>
<evidence type="ECO:0000313" key="5">
    <source>
        <dbReference type="Proteomes" id="UP000184073"/>
    </source>
</evidence>
<sequence>MDFPEAPIFPVLKDKVAIITGGAQGMGKATASVFLRAGAKVVIADVRDEQGAQVAEELSSLGEVRFVRTDISKSEDIQNLIAQTVSAFGKLDVAINNAAMTPDKTALLEADEDYWRRLIDVNLTGTALCCKYEMQQMKKQGTRGSIVNIASINAYMPQPNMPAYTLSKHAILGLTKHAATEGGPSGIRVNTVAPGAIFSEMSAAALEIMGTTHDEFAPKVSSLHRFGQPHEVAQASLWLASDSSSYVHGVSLPVDGGFLSKCPGIGAEIARNFASKGCNVIINYATASSDERAATLATQLEKEFGVQTLPIRADITTREECERIISAAKEKFTNPQTGKLQIDIIVHNAAILFIGPLETVDPAEFHRIYEVNVLGPILLTGVCRDYLPTDRSGRIVMLSSINSKVGTEHTTLYAGTKGAIEAMTRVWARELAERATVNSINPGPVMTDMYLTAPDEVKQGLARWNPLTPLVPVRETDSDEVKELGNKFGGRAAYAEEIAGLIATICNPEFGWCTGSIISANGGLSFSI</sequence>
<dbReference type="InterPro" id="IPR002347">
    <property type="entry name" value="SDR_fam"/>
</dbReference>
<gene>
    <name evidence="4" type="ORF">ASPVEDRAFT_66631</name>
</gene>
<dbReference type="AlphaFoldDB" id="A0A1L9Q4S5"/>
<dbReference type="OrthoDB" id="417891at2759"/>
<dbReference type="GO" id="GO:0044550">
    <property type="term" value="P:secondary metabolite biosynthetic process"/>
    <property type="evidence" value="ECO:0007669"/>
    <property type="project" value="UniProtKB-ARBA"/>
</dbReference>
<evidence type="ECO:0000256" key="2">
    <source>
        <dbReference type="ARBA" id="ARBA00022857"/>
    </source>
</evidence>
<dbReference type="SUPFAM" id="SSF51735">
    <property type="entry name" value="NAD(P)-binding Rossmann-fold domains"/>
    <property type="match status" value="2"/>
</dbReference>
<dbReference type="Pfam" id="PF00106">
    <property type="entry name" value="adh_short"/>
    <property type="match status" value="1"/>
</dbReference>
<reference evidence="5" key="1">
    <citation type="journal article" date="2017" name="Genome Biol.">
        <title>Comparative genomics reveals high biological diversity and specific adaptations in the industrially and medically important fungal genus Aspergillus.</title>
        <authorList>
            <person name="de Vries R.P."/>
            <person name="Riley R."/>
            <person name="Wiebenga A."/>
            <person name="Aguilar-Osorio G."/>
            <person name="Amillis S."/>
            <person name="Uchima C.A."/>
            <person name="Anderluh G."/>
            <person name="Asadollahi M."/>
            <person name="Askin M."/>
            <person name="Barry K."/>
            <person name="Battaglia E."/>
            <person name="Bayram O."/>
            <person name="Benocci T."/>
            <person name="Braus-Stromeyer S.A."/>
            <person name="Caldana C."/>
            <person name="Canovas D."/>
            <person name="Cerqueira G.C."/>
            <person name="Chen F."/>
            <person name="Chen W."/>
            <person name="Choi C."/>
            <person name="Clum A."/>
            <person name="Dos Santos R.A."/>
            <person name="Damasio A.R."/>
            <person name="Diallinas G."/>
            <person name="Emri T."/>
            <person name="Fekete E."/>
            <person name="Flipphi M."/>
            <person name="Freyberg S."/>
            <person name="Gallo A."/>
            <person name="Gournas C."/>
            <person name="Habgood R."/>
            <person name="Hainaut M."/>
            <person name="Harispe M.L."/>
            <person name="Henrissat B."/>
            <person name="Hilden K.S."/>
            <person name="Hope R."/>
            <person name="Hossain A."/>
            <person name="Karabika E."/>
            <person name="Karaffa L."/>
            <person name="Karanyi Z."/>
            <person name="Krasevec N."/>
            <person name="Kuo A."/>
            <person name="Kusch H."/>
            <person name="LaButti K."/>
            <person name="Lagendijk E.L."/>
            <person name="Lapidus A."/>
            <person name="Levasseur A."/>
            <person name="Lindquist E."/>
            <person name="Lipzen A."/>
            <person name="Logrieco A.F."/>
            <person name="MacCabe A."/>
            <person name="Maekelae M.R."/>
            <person name="Malavazi I."/>
            <person name="Melin P."/>
            <person name="Meyer V."/>
            <person name="Mielnichuk N."/>
            <person name="Miskei M."/>
            <person name="Molnar A.P."/>
            <person name="Mule G."/>
            <person name="Ngan C.Y."/>
            <person name="Orejas M."/>
            <person name="Orosz E."/>
            <person name="Ouedraogo J.P."/>
            <person name="Overkamp K.M."/>
            <person name="Park H.-S."/>
            <person name="Perrone G."/>
            <person name="Piumi F."/>
            <person name="Punt P.J."/>
            <person name="Ram A.F."/>
            <person name="Ramon A."/>
            <person name="Rauscher S."/>
            <person name="Record E."/>
            <person name="Riano-Pachon D.M."/>
            <person name="Robert V."/>
            <person name="Roehrig J."/>
            <person name="Ruller R."/>
            <person name="Salamov A."/>
            <person name="Salih N.S."/>
            <person name="Samson R.A."/>
            <person name="Sandor E."/>
            <person name="Sanguinetti M."/>
            <person name="Schuetze T."/>
            <person name="Sepcic K."/>
            <person name="Shelest E."/>
            <person name="Sherlock G."/>
            <person name="Sophianopoulou V."/>
            <person name="Squina F.M."/>
            <person name="Sun H."/>
            <person name="Susca A."/>
            <person name="Todd R.B."/>
            <person name="Tsang A."/>
            <person name="Unkles S.E."/>
            <person name="van de Wiele N."/>
            <person name="van Rossen-Uffink D."/>
            <person name="Oliveira J.V."/>
            <person name="Vesth T.C."/>
            <person name="Visser J."/>
            <person name="Yu J.-H."/>
            <person name="Zhou M."/>
            <person name="Andersen M.R."/>
            <person name="Archer D.B."/>
            <person name="Baker S.E."/>
            <person name="Benoit I."/>
            <person name="Brakhage A.A."/>
            <person name="Braus G.H."/>
            <person name="Fischer R."/>
            <person name="Frisvad J.C."/>
            <person name="Goldman G.H."/>
            <person name="Houbraken J."/>
            <person name="Oakley B."/>
            <person name="Pocsi I."/>
            <person name="Scazzocchio C."/>
            <person name="Seiboth B."/>
            <person name="vanKuyk P.A."/>
            <person name="Wortman J."/>
            <person name="Dyer P.S."/>
            <person name="Grigoriev I.V."/>
        </authorList>
    </citation>
    <scope>NUCLEOTIDE SEQUENCE [LARGE SCALE GENOMIC DNA]</scope>
    <source>
        <strain evidence="5">CBS 583.65</strain>
    </source>
</reference>
<accession>A0A1L9Q4S5</accession>
<dbReference type="CDD" id="cd05233">
    <property type="entry name" value="SDR_c"/>
    <property type="match status" value="2"/>
</dbReference>
<comment type="similarity">
    <text evidence="1">Belongs to the short-chain dehydrogenases/reductases (SDR) family.</text>
</comment>
<dbReference type="PANTHER" id="PTHR24321">
    <property type="entry name" value="DEHYDROGENASES, SHORT CHAIN"/>
    <property type="match status" value="1"/>
</dbReference>
<dbReference type="PANTHER" id="PTHR24321:SF8">
    <property type="entry name" value="ESTRADIOL 17-BETA-DEHYDROGENASE 8-RELATED"/>
    <property type="match status" value="1"/>
</dbReference>
<dbReference type="GeneID" id="63731411"/>
<dbReference type="PROSITE" id="PS00061">
    <property type="entry name" value="ADH_SHORT"/>
    <property type="match status" value="1"/>
</dbReference>
<dbReference type="InterPro" id="IPR020904">
    <property type="entry name" value="Sc_DH/Rdtase_CS"/>
</dbReference>
<proteinExistence type="inferred from homology"/>
<evidence type="ECO:0000313" key="4">
    <source>
        <dbReference type="EMBL" id="OJJ08774.1"/>
    </source>
</evidence>
<dbReference type="Gene3D" id="3.40.50.720">
    <property type="entry name" value="NAD(P)-binding Rossmann-like Domain"/>
    <property type="match status" value="2"/>
</dbReference>
<dbReference type="NCBIfam" id="NF005559">
    <property type="entry name" value="PRK07231.1"/>
    <property type="match status" value="1"/>
</dbReference>
<dbReference type="FunFam" id="3.40.50.720:FF:000374">
    <property type="entry name" value="3-oxoacyl-(Acyl-carrier-protein) reductase"/>
    <property type="match status" value="1"/>
</dbReference>
<protein>
    <submittedName>
        <fullName evidence="4">Uncharacterized protein</fullName>
    </submittedName>
</protein>
<dbReference type="STRING" id="1036611.A0A1L9Q4S5"/>
<dbReference type="RefSeq" id="XP_040674536.1">
    <property type="nucleotide sequence ID" value="XM_040815900.1"/>
</dbReference>
<dbReference type="Pfam" id="PF13561">
    <property type="entry name" value="adh_short_C2"/>
    <property type="match status" value="1"/>
</dbReference>
<dbReference type="GO" id="GO:0016491">
    <property type="term" value="F:oxidoreductase activity"/>
    <property type="evidence" value="ECO:0007669"/>
    <property type="project" value="UniProtKB-KW"/>
</dbReference>
<name>A0A1L9Q4S5_ASPVE</name>
<dbReference type="PRINTS" id="PR00080">
    <property type="entry name" value="SDRFAMILY"/>
</dbReference>
<dbReference type="Proteomes" id="UP000184073">
    <property type="component" value="Unassembled WGS sequence"/>
</dbReference>
<dbReference type="FunFam" id="3.40.50.720:FF:000084">
    <property type="entry name" value="Short-chain dehydrogenase reductase"/>
    <property type="match status" value="1"/>
</dbReference>
<dbReference type="EMBL" id="KV878141">
    <property type="protein sequence ID" value="OJJ08774.1"/>
    <property type="molecule type" value="Genomic_DNA"/>
</dbReference>
<organism evidence="4 5">
    <name type="scientific">Aspergillus versicolor CBS 583.65</name>
    <dbReference type="NCBI Taxonomy" id="1036611"/>
    <lineage>
        <taxon>Eukaryota</taxon>
        <taxon>Fungi</taxon>
        <taxon>Dikarya</taxon>
        <taxon>Ascomycota</taxon>
        <taxon>Pezizomycotina</taxon>
        <taxon>Eurotiomycetes</taxon>
        <taxon>Eurotiomycetidae</taxon>
        <taxon>Eurotiales</taxon>
        <taxon>Aspergillaceae</taxon>
        <taxon>Aspergillus</taxon>
        <taxon>Aspergillus subgen. Nidulantes</taxon>
    </lineage>
</organism>
<keyword evidence="3" id="KW-0560">Oxidoreductase</keyword>
<dbReference type="PRINTS" id="PR00081">
    <property type="entry name" value="GDHRDH"/>
</dbReference>
<keyword evidence="5" id="KW-1185">Reference proteome</keyword>
<keyword evidence="2" id="KW-0521">NADP</keyword>
<evidence type="ECO:0000256" key="3">
    <source>
        <dbReference type="ARBA" id="ARBA00023002"/>
    </source>
</evidence>